<dbReference type="EC" id="4.2.-.-" evidence="2"/>
<dbReference type="SUPFAM" id="SSF55826">
    <property type="entry name" value="YbaK/ProRS associated domain"/>
    <property type="match status" value="1"/>
</dbReference>
<evidence type="ECO:0000313" key="2">
    <source>
        <dbReference type="EMBL" id="SMY17322.1"/>
    </source>
</evidence>
<keyword evidence="2" id="KW-0456">Lyase</keyword>
<dbReference type="InterPro" id="IPR007214">
    <property type="entry name" value="YbaK/aa-tRNA-synth-assoc-dom"/>
</dbReference>
<evidence type="ECO:0000313" key="3">
    <source>
        <dbReference type="Proteomes" id="UP000196485"/>
    </source>
</evidence>
<dbReference type="GO" id="GO:0002161">
    <property type="term" value="F:aminoacyl-tRNA deacylase activity"/>
    <property type="evidence" value="ECO:0007669"/>
    <property type="project" value="InterPro"/>
</dbReference>
<dbReference type="AlphaFoldDB" id="A0A1Y6KZ53"/>
<protein>
    <submittedName>
        <fullName evidence="2">Cys-tRNA(Pro)/Cys-tRNA(Cys) deacylase YbaK</fullName>
        <ecNumber evidence="2">4.2.-.-</ecNumber>
    </submittedName>
</protein>
<sequence length="174" mass="18804">MRYGTNSTYRTMLMQNNSINTSVTQLLISEGVDYRLLPHTKPAKTIAEAAAERGVDPQHMVKSILLKDMSGFHVLACVPGPQAVDPKKVRALLGCQRMTCADATEVEKVTGLVIGTVAPLGLKRPLVIVFDNAIAAIEKVNISSGDRMAGIEIATDDLLILCDPMLADICRDQL</sequence>
<dbReference type="CDD" id="cd04332">
    <property type="entry name" value="YbaK_like"/>
    <property type="match status" value="1"/>
</dbReference>
<proteinExistence type="predicted"/>
<dbReference type="PANTHER" id="PTHR30411:SF1">
    <property type="entry name" value="CYTOPLASMIC PROTEIN"/>
    <property type="match status" value="1"/>
</dbReference>
<reference evidence="3" key="1">
    <citation type="submission" date="2017-06" db="EMBL/GenBank/DDBJ databases">
        <authorList>
            <person name="Rodrigo-Torres L."/>
            <person name="Arahal R. D."/>
            <person name="Lucena T."/>
        </authorList>
    </citation>
    <scope>NUCLEOTIDE SEQUENCE [LARGE SCALE GENOMIC DNA]</scope>
    <source>
        <strain evidence="3">type strain: CECT 9192</strain>
    </source>
</reference>
<name>A0A1Y6KZ53_9GAMM</name>
<feature type="domain" description="YbaK/aminoacyl-tRNA synthetase-associated" evidence="1">
    <location>
        <begin position="40"/>
        <end position="159"/>
    </location>
</feature>
<dbReference type="InterPro" id="IPR036754">
    <property type="entry name" value="YbaK/aa-tRNA-synt-asso_dom_sf"/>
</dbReference>
<dbReference type="GO" id="GO:0016829">
    <property type="term" value="F:lyase activity"/>
    <property type="evidence" value="ECO:0007669"/>
    <property type="project" value="UniProtKB-KW"/>
</dbReference>
<dbReference type="Proteomes" id="UP000196485">
    <property type="component" value="Unassembled WGS sequence"/>
</dbReference>
<dbReference type="EMBL" id="FYAH01000004">
    <property type="protein sequence ID" value="SMY17322.1"/>
    <property type="molecule type" value="Genomic_DNA"/>
</dbReference>
<evidence type="ECO:0000259" key="1">
    <source>
        <dbReference type="Pfam" id="PF04073"/>
    </source>
</evidence>
<dbReference type="PANTHER" id="PTHR30411">
    <property type="entry name" value="CYTOPLASMIC PROTEIN"/>
    <property type="match status" value="1"/>
</dbReference>
<dbReference type="Gene3D" id="3.90.960.10">
    <property type="entry name" value="YbaK/aminoacyl-tRNA synthetase-associated domain"/>
    <property type="match status" value="1"/>
</dbReference>
<gene>
    <name evidence="2" type="primary">ybaK_2</name>
    <name evidence="2" type="ORF">PAQU9191_02616</name>
</gene>
<organism evidence="2 3">
    <name type="scientific">Photobacterium aquimaris</name>
    <dbReference type="NCBI Taxonomy" id="512643"/>
    <lineage>
        <taxon>Bacteria</taxon>
        <taxon>Pseudomonadati</taxon>
        <taxon>Pseudomonadota</taxon>
        <taxon>Gammaproteobacteria</taxon>
        <taxon>Vibrionales</taxon>
        <taxon>Vibrionaceae</taxon>
        <taxon>Photobacterium</taxon>
    </lineage>
</organism>
<keyword evidence="3" id="KW-1185">Reference proteome</keyword>
<accession>A0A1Y6KZ53</accession>
<dbReference type="Pfam" id="PF04073">
    <property type="entry name" value="tRNA_edit"/>
    <property type="match status" value="1"/>
</dbReference>